<sequence>MSGKPQRKGRGSARGARGSAAGHKGGSGSREGRHPIFGQLPEPPRDGGEDVTSGGAEASGASCAGFSDQEIFSYQSHVPQPNNTVQGIENNVDNAVLALKKTSKEAKLPQRPTFGSQGSKVILYANYFELTAKQDLSLYRYKIVLDPDERGRLPIGRKAKQIIRLLIDQEFYEISDKIVTDFKSTIISSVELEPLQSLPYIVTYRAEDEPTPSANARMYTLSITRSGTLQVGALVDHLSSTHASAIFGGKEEVIQALNIVMGYHPKAAEDIANLGANKHFFINPPDAEKMDLTGGLEVLRGFFSSVRAATARILLNVQISHAAFFAEGPLPLVINNFLQSNRNNLQKLNTFLKSVRVQVTHMRWEGSDGRKVLAIRTILGLATIDDGRGVQYRPRVLRTGAGPKDVKFYKEDAGTEQSTGGAPATTTGSYVSVYDFFRDSHGITLKNPNLPVVNIGSRDRPTYLPPDVCIVLPGQAPNVALSTSQTQQMIKFAVRRPALNAKSINTKGAQILGATQPVSSTLAGFGLAVQPGLITVPARVLQGPQVRYRVTGKDPKPTNTIFGSWNMQYNQFSVAKSLKNWACLWIKQQDSRSPWANVEQLSGRTLKPFIGQLKQAGMNVDNPRVHVCPDDNERTIEDHIGSILKTTPSPQVIFFILPAVSTIYNHIKYLCDVKWGVHSVCVVASKFARDVNHQYFANVALKFNLKLGGTNHTLEAPKLGFISDDKTMVVGIDVTHPSPGSSSNAPSIAAIVASIDQNLAQWPADLRIQTARQEMVSGLDDLLRSRLKLWAKHHRSVYPENILIYRDGVSEGQYQSVLNEELPLLQKACRSLYTAPQTRSSLPRLAIIIVGKRHNTRFFPSQPANADRSFNPRNGTVVDRAVTDVRNWDFFLQSHSALQGTARPAHYYLIYDEIFRSNVVKASMAKLTGVGGNAADAVEALTHNMCYLFGRATKAVSICPPAYYADLVCSRARCYLSRLFEAGSASGSVSGLEAGFTRLSMATPQGGMGDRWSGGGEDAGVSEVRIHELVRDSMFYI</sequence>
<dbReference type="AlphaFoldDB" id="A0A2B7ZG56"/>
<dbReference type="InterPro" id="IPR036397">
    <property type="entry name" value="RNaseH_sf"/>
</dbReference>
<evidence type="ECO:0000259" key="2">
    <source>
        <dbReference type="PROSITE" id="PS50821"/>
    </source>
</evidence>
<dbReference type="VEuPathDB" id="FungiDB:EMCG_09303"/>
<dbReference type="CDD" id="cd04657">
    <property type="entry name" value="Piwi_ago-like"/>
    <property type="match status" value="1"/>
</dbReference>
<dbReference type="Pfam" id="PF08699">
    <property type="entry name" value="ArgoL1"/>
    <property type="match status" value="1"/>
</dbReference>
<dbReference type="Pfam" id="PF16486">
    <property type="entry name" value="ArgoN"/>
    <property type="match status" value="1"/>
</dbReference>
<gene>
    <name evidence="4" type="ORF">GX50_05062</name>
</gene>
<evidence type="ECO:0000256" key="1">
    <source>
        <dbReference type="SAM" id="MobiDB-lite"/>
    </source>
</evidence>
<comment type="caution">
    <text evidence="4">The sequence shown here is derived from an EMBL/GenBank/DDBJ whole genome shotgun (WGS) entry which is preliminary data.</text>
</comment>
<dbReference type="Pfam" id="PF02171">
    <property type="entry name" value="Piwi"/>
    <property type="match status" value="1"/>
</dbReference>
<evidence type="ECO:0000259" key="3">
    <source>
        <dbReference type="PROSITE" id="PS50822"/>
    </source>
</evidence>
<dbReference type="STRING" id="73230.A0A2B7ZG56"/>
<dbReference type="PROSITE" id="PS50821">
    <property type="entry name" value="PAZ"/>
    <property type="match status" value="1"/>
</dbReference>
<feature type="compositionally biased region" description="Basic residues" evidence="1">
    <location>
        <begin position="1"/>
        <end position="11"/>
    </location>
</feature>
<dbReference type="InterPro" id="IPR012337">
    <property type="entry name" value="RNaseH-like_sf"/>
</dbReference>
<protein>
    <recommendedName>
        <fullName evidence="6">Argonaute</fullName>
    </recommendedName>
</protein>
<dbReference type="PROSITE" id="PS50822">
    <property type="entry name" value="PIWI"/>
    <property type="match status" value="1"/>
</dbReference>
<proteinExistence type="predicted"/>
<keyword evidence="5" id="KW-1185">Reference proteome</keyword>
<dbReference type="Pfam" id="PF02170">
    <property type="entry name" value="PAZ"/>
    <property type="match status" value="1"/>
</dbReference>
<dbReference type="InterPro" id="IPR036085">
    <property type="entry name" value="PAZ_dom_sf"/>
</dbReference>
<dbReference type="InterPro" id="IPR003100">
    <property type="entry name" value="PAZ_dom"/>
</dbReference>
<dbReference type="EMBL" id="PDND01000102">
    <property type="protein sequence ID" value="PGH32163.1"/>
    <property type="molecule type" value="Genomic_DNA"/>
</dbReference>
<evidence type="ECO:0000313" key="5">
    <source>
        <dbReference type="Proteomes" id="UP000226031"/>
    </source>
</evidence>
<dbReference type="SMART" id="SM01163">
    <property type="entry name" value="DUF1785"/>
    <property type="match status" value="1"/>
</dbReference>
<evidence type="ECO:0000313" key="4">
    <source>
        <dbReference type="EMBL" id="PGH32163.1"/>
    </source>
</evidence>
<feature type="domain" description="PAZ" evidence="2">
    <location>
        <begin position="347"/>
        <end position="473"/>
    </location>
</feature>
<dbReference type="Proteomes" id="UP000226031">
    <property type="component" value="Unassembled WGS sequence"/>
</dbReference>
<dbReference type="Gene3D" id="3.40.50.2300">
    <property type="match status" value="1"/>
</dbReference>
<dbReference type="InterPro" id="IPR014811">
    <property type="entry name" value="ArgoL1"/>
</dbReference>
<feature type="compositionally biased region" description="Low complexity" evidence="1">
    <location>
        <begin position="13"/>
        <end position="22"/>
    </location>
</feature>
<dbReference type="VEuPathDB" id="FungiDB:EMCG_00609"/>
<dbReference type="InterPro" id="IPR045246">
    <property type="entry name" value="Piwi_ago-like"/>
</dbReference>
<dbReference type="SUPFAM" id="SSF53098">
    <property type="entry name" value="Ribonuclease H-like"/>
    <property type="match status" value="1"/>
</dbReference>
<feature type="domain" description="Piwi" evidence="3">
    <location>
        <begin position="652"/>
        <end position="977"/>
    </location>
</feature>
<reference evidence="4 5" key="1">
    <citation type="submission" date="2017-10" db="EMBL/GenBank/DDBJ databases">
        <title>Comparative genomics in systemic dimorphic fungi from Ajellomycetaceae.</title>
        <authorList>
            <person name="Munoz J.F."/>
            <person name="Mcewen J.G."/>
            <person name="Clay O.K."/>
            <person name="Cuomo C.A."/>
        </authorList>
    </citation>
    <scope>NUCLEOTIDE SEQUENCE [LARGE SCALE GENOMIC DNA]</scope>
    <source>
        <strain evidence="4 5">UAMH4076</strain>
    </source>
</reference>
<evidence type="ECO:0008006" key="6">
    <source>
        <dbReference type="Google" id="ProtNLM"/>
    </source>
</evidence>
<dbReference type="Gene3D" id="2.170.260.10">
    <property type="entry name" value="paz domain"/>
    <property type="match status" value="1"/>
</dbReference>
<dbReference type="PANTHER" id="PTHR22891">
    <property type="entry name" value="EUKARYOTIC TRANSLATION INITIATION FACTOR 2C"/>
    <property type="match status" value="1"/>
</dbReference>
<dbReference type="InterPro" id="IPR032474">
    <property type="entry name" value="Argonaute_N"/>
</dbReference>
<dbReference type="SMART" id="SM00950">
    <property type="entry name" value="Piwi"/>
    <property type="match status" value="1"/>
</dbReference>
<dbReference type="GO" id="GO:0003723">
    <property type="term" value="F:RNA binding"/>
    <property type="evidence" value="ECO:0007669"/>
    <property type="project" value="InterPro"/>
</dbReference>
<organism evidence="4 5">
    <name type="scientific">[Emmonsia] crescens</name>
    <dbReference type="NCBI Taxonomy" id="73230"/>
    <lineage>
        <taxon>Eukaryota</taxon>
        <taxon>Fungi</taxon>
        <taxon>Dikarya</taxon>
        <taxon>Ascomycota</taxon>
        <taxon>Pezizomycotina</taxon>
        <taxon>Eurotiomycetes</taxon>
        <taxon>Eurotiomycetidae</taxon>
        <taxon>Onygenales</taxon>
        <taxon>Ajellomycetaceae</taxon>
        <taxon>Emergomyces</taxon>
    </lineage>
</organism>
<dbReference type="Pfam" id="PF16488">
    <property type="entry name" value="ArgoL2"/>
    <property type="match status" value="1"/>
</dbReference>
<accession>A0A2B7ZG56</accession>
<dbReference type="Gene3D" id="3.30.420.10">
    <property type="entry name" value="Ribonuclease H-like superfamily/Ribonuclease H"/>
    <property type="match status" value="1"/>
</dbReference>
<dbReference type="InterPro" id="IPR003165">
    <property type="entry name" value="Piwi"/>
</dbReference>
<dbReference type="SUPFAM" id="SSF101690">
    <property type="entry name" value="PAZ domain"/>
    <property type="match status" value="1"/>
</dbReference>
<dbReference type="InterPro" id="IPR032472">
    <property type="entry name" value="ArgoL2"/>
</dbReference>
<name>A0A2B7ZG56_9EURO</name>
<dbReference type="CDD" id="cd02846">
    <property type="entry name" value="PAZ_argonaute_like"/>
    <property type="match status" value="1"/>
</dbReference>
<feature type="region of interest" description="Disordered" evidence="1">
    <location>
        <begin position="1"/>
        <end position="60"/>
    </location>
</feature>